<evidence type="ECO:0000313" key="1">
    <source>
        <dbReference type="EMBL" id="QTA79209.1"/>
    </source>
</evidence>
<keyword evidence="1" id="KW-0547">Nucleotide-binding</keyword>
<dbReference type="PANTHER" id="PTHR30595:SF6">
    <property type="entry name" value="SCHLAFEN ALBA-2 DOMAIN-CONTAINING PROTEIN"/>
    <property type="match status" value="1"/>
</dbReference>
<reference evidence="1" key="1">
    <citation type="journal article" date="2021" name="Microb. Physiol.">
        <title>Proteogenomic Insights into the Physiology of Marine, Sulfate-Reducing, Filamentous Desulfonema limicola and Desulfonema magnum.</title>
        <authorList>
            <person name="Schnaars V."/>
            <person name="Wohlbrand L."/>
            <person name="Scheve S."/>
            <person name="Hinrichs C."/>
            <person name="Reinhardt R."/>
            <person name="Rabus R."/>
        </authorList>
    </citation>
    <scope>NUCLEOTIDE SEQUENCE</scope>
    <source>
        <strain evidence="1">5ac10</strain>
    </source>
</reference>
<keyword evidence="1" id="KW-0067">ATP-binding</keyword>
<sequence length="275" mass="31743">MTSQEFLAIIQNGENSGVEILSVSGTNFSHLDMRRVQDYFSRIRKLSPLPDKDAEWERLLINMEYMTEQNQKSLCTVAGLLLFGRKPRRFLFQAGMEWIVFPGIQKEYDTRDRAGIDGPLVGLWDSNGELVEDGILEMLMSRVRQHASKEKLSENYLTRIIEWDFSPEAVREALINAFVHRDWTRPTDIEVCLYADRMEIISPGPLPNNVTVERMKQGLRVPRNPILIQTMKDYGYVEHMGMGVRNKIIAGMKKHNGTEPDFIADELQLLVRLKK</sequence>
<dbReference type="GO" id="GO:0004386">
    <property type="term" value="F:helicase activity"/>
    <property type="evidence" value="ECO:0007669"/>
    <property type="project" value="UniProtKB-KW"/>
</dbReference>
<accession>A0A975B5N4</accession>
<keyword evidence="1" id="KW-0347">Helicase</keyword>
<dbReference type="RefSeq" id="WP_207690980.1">
    <property type="nucleotide sequence ID" value="NZ_CP061799.1"/>
</dbReference>
<dbReference type="KEGG" id="dli:dnl_14630"/>
<dbReference type="Proteomes" id="UP000663720">
    <property type="component" value="Chromosome"/>
</dbReference>
<dbReference type="Gene3D" id="3.30.565.60">
    <property type="match status" value="1"/>
</dbReference>
<proteinExistence type="predicted"/>
<name>A0A975B5N4_9BACT</name>
<dbReference type="Pfam" id="PF13749">
    <property type="entry name" value="HATPase_c_4"/>
    <property type="match status" value="1"/>
</dbReference>
<dbReference type="PANTHER" id="PTHR30595">
    <property type="entry name" value="GLPR-RELATED TRANSCRIPTIONAL REPRESSOR"/>
    <property type="match status" value="1"/>
</dbReference>
<dbReference type="AlphaFoldDB" id="A0A975B5N4"/>
<evidence type="ECO:0000313" key="2">
    <source>
        <dbReference type="Proteomes" id="UP000663720"/>
    </source>
</evidence>
<dbReference type="EMBL" id="CP061799">
    <property type="protein sequence ID" value="QTA79209.1"/>
    <property type="molecule type" value="Genomic_DNA"/>
</dbReference>
<keyword evidence="1" id="KW-0378">Hydrolase</keyword>
<protein>
    <submittedName>
        <fullName evidence="1">ATP-dependent DNA helicase RecG C-terminal domain-containing protein</fullName>
    </submittedName>
</protein>
<dbReference type="InterPro" id="IPR038475">
    <property type="entry name" value="RecG_C_sf"/>
</dbReference>
<organism evidence="1 2">
    <name type="scientific">Desulfonema limicola</name>
    <dbReference type="NCBI Taxonomy" id="45656"/>
    <lineage>
        <taxon>Bacteria</taxon>
        <taxon>Pseudomonadati</taxon>
        <taxon>Thermodesulfobacteriota</taxon>
        <taxon>Desulfobacteria</taxon>
        <taxon>Desulfobacterales</taxon>
        <taxon>Desulfococcaceae</taxon>
        <taxon>Desulfonema</taxon>
    </lineage>
</organism>
<gene>
    <name evidence="1" type="ORF">dnl_14630</name>
</gene>
<keyword evidence="2" id="KW-1185">Reference proteome</keyword>